<evidence type="ECO:0000313" key="1">
    <source>
        <dbReference type="EMBL" id="SUM47609.1"/>
    </source>
</evidence>
<dbReference type="EMBL" id="UHDP01000003">
    <property type="protein sequence ID" value="SUM47609.1"/>
    <property type="molecule type" value="Genomic_DNA"/>
</dbReference>
<dbReference type="Proteomes" id="UP000255549">
    <property type="component" value="Unassembled WGS sequence"/>
</dbReference>
<accession>A0A380G8Z4</accession>
<dbReference type="RefSeq" id="WP_019167337.1">
    <property type="nucleotide sequence ID" value="NZ_CAIB01000022.1"/>
</dbReference>
<organism evidence="1 2">
    <name type="scientific">Staphylococcus intermedius NCTC 11048</name>
    <dbReference type="NCBI Taxonomy" id="1141106"/>
    <lineage>
        <taxon>Bacteria</taxon>
        <taxon>Bacillati</taxon>
        <taxon>Bacillota</taxon>
        <taxon>Bacilli</taxon>
        <taxon>Bacillales</taxon>
        <taxon>Staphylococcaceae</taxon>
        <taxon>Staphylococcus</taxon>
        <taxon>Staphylococcus intermedius group</taxon>
    </lineage>
</organism>
<dbReference type="AlphaFoldDB" id="A0A380G8Z4"/>
<dbReference type="OrthoDB" id="2398770at2"/>
<proteinExistence type="predicted"/>
<evidence type="ECO:0000313" key="2">
    <source>
        <dbReference type="Proteomes" id="UP000255549"/>
    </source>
</evidence>
<name>A0A380G8Z4_STAIN</name>
<sequence>MTKNEVKESCDILKKHEIVRVIDEHLFFINIDASSNLQEGQYVEVLNPFKSYKTLARIDEVYEKYAICQKLGKYKVFYGDEVRIRPNYQPNV</sequence>
<protein>
    <submittedName>
        <fullName evidence="1">Uncharacterized protein</fullName>
    </submittedName>
</protein>
<keyword evidence="2" id="KW-1185">Reference proteome</keyword>
<reference evidence="1 2" key="1">
    <citation type="submission" date="2018-06" db="EMBL/GenBank/DDBJ databases">
        <authorList>
            <consortium name="Pathogen Informatics"/>
            <person name="Doyle S."/>
        </authorList>
    </citation>
    <scope>NUCLEOTIDE SEQUENCE [LARGE SCALE GENOMIC DNA]</scope>
    <source>
        <strain evidence="2">NCTC 11048</strain>
    </source>
</reference>
<gene>
    <name evidence="1" type="ORF">NCTC11048_02694</name>
</gene>